<accession>F8PZ45</accession>
<evidence type="ECO:0000313" key="1">
    <source>
        <dbReference type="EMBL" id="EGN99158.1"/>
    </source>
</evidence>
<dbReference type="OrthoDB" id="2662502at2759"/>
<dbReference type="Pfam" id="PF20414">
    <property type="entry name" value="DUF6698"/>
    <property type="match status" value="1"/>
</dbReference>
<reference evidence="2" key="1">
    <citation type="journal article" date="2011" name="Science">
        <title>The plant cell wall-decomposing machinery underlies the functional diversity of forest fungi.</title>
        <authorList>
            <person name="Eastwood D.C."/>
            <person name="Floudas D."/>
            <person name="Binder M."/>
            <person name="Majcherczyk A."/>
            <person name="Schneider P."/>
            <person name="Aerts A."/>
            <person name="Asiegbu F.O."/>
            <person name="Baker S.E."/>
            <person name="Barry K."/>
            <person name="Bendiksby M."/>
            <person name="Blumentritt M."/>
            <person name="Coutinho P.M."/>
            <person name="Cullen D."/>
            <person name="de Vries R.P."/>
            <person name="Gathman A."/>
            <person name="Goodell B."/>
            <person name="Henrissat B."/>
            <person name="Ihrmark K."/>
            <person name="Kauserud H."/>
            <person name="Kohler A."/>
            <person name="LaButti K."/>
            <person name="Lapidus A."/>
            <person name="Lavin J.L."/>
            <person name="Lee Y.-H."/>
            <person name="Lindquist E."/>
            <person name="Lilly W."/>
            <person name="Lucas S."/>
            <person name="Morin E."/>
            <person name="Murat C."/>
            <person name="Oguiza J.A."/>
            <person name="Park J."/>
            <person name="Pisabarro A.G."/>
            <person name="Riley R."/>
            <person name="Rosling A."/>
            <person name="Salamov A."/>
            <person name="Schmidt O."/>
            <person name="Schmutz J."/>
            <person name="Skrede I."/>
            <person name="Stenlid J."/>
            <person name="Wiebenga A."/>
            <person name="Xie X."/>
            <person name="Kuees U."/>
            <person name="Hibbett D.S."/>
            <person name="Hoffmeister D."/>
            <person name="Hoegberg N."/>
            <person name="Martin F."/>
            <person name="Grigoriev I.V."/>
            <person name="Watkinson S.C."/>
        </authorList>
    </citation>
    <scope>NUCLEOTIDE SEQUENCE [LARGE SCALE GENOMIC DNA]</scope>
    <source>
        <strain evidence="2">strain S7.3</strain>
    </source>
</reference>
<dbReference type="InParanoid" id="F8PZ45"/>
<organism evidence="2">
    <name type="scientific">Serpula lacrymans var. lacrymans (strain S7.3)</name>
    <name type="common">Dry rot fungus</name>
    <dbReference type="NCBI Taxonomy" id="936435"/>
    <lineage>
        <taxon>Eukaryota</taxon>
        <taxon>Fungi</taxon>
        <taxon>Dikarya</taxon>
        <taxon>Basidiomycota</taxon>
        <taxon>Agaricomycotina</taxon>
        <taxon>Agaricomycetes</taxon>
        <taxon>Agaricomycetidae</taxon>
        <taxon>Boletales</taxon>
        <taxon>Coniophorineae</taxon>
        <taxon>Serpulaceae</taxon>
        <taxon>Serpula</taxon>
    </lineage>
</organism>
<dbReference type="STRING" id="936435.F8PZ45"/>
<protein>
    <submittedName>
        <fullName evidence="1">Uncharacterized protein</fullName>
    </submittedName>
</protein>
<name>F8PZ45_SERL3</name>
<gene>
    <name evidence="1" type="ORF">SERLA73DRAFT_182005</name>
</gene>
<dbReference type="Proteomes" id="UP000008063">
    <property type="component" value="Unassembled WGS sequence"/>
</dbReference>
<dbReference type="InterPro" id="IPR046521">
    <property type="entry name" value="DUF6698"/>
</dbReference>
<sequence>MFYVPSLKKKLSEMPMNNRELTSVYKQLTKGADGARGDDARKMKPAVVLWLSELFPTTSSHSPLDTVDKNGRGFAHNLTGYLLCPCEYDWNDNSVKEQIRDRHPKFLVTAMSWPRFLYSKYTNDPEDLEKGFLQGTLLLKAYKFVFTSPTSARDVKDEERDPPPLHKRTKRLNQIRTRGHVASLLGMHSVMPRSIAYIAVQLRFALSNVGSWRSDDGDFDYILF</sequence>
<dbReference type="HOGENOM" id="CLU_035918_5_0_1"/>
<dbReference type="AlphaFoldDB" id="F8PZ45"/>
<evidence type="ECO:0000313" key="2">
    <source>
        <dbReference type="Proteomes" id="UP000008063"/>
    </source>
</evidence>
<dbReference type="OMA" id="CEYDWND"/>
<dbReference type="EMBL" id="GL945480">
    <property type="protein sequence ID" value="EGN99158.1"/>
    <property type="molecule type" value="Genomic_DNA"/>
</dbReference>
<keyword evidence="2" id="KW-1185">Reference proteome</keyword>
<proteinExistence type="predicted"/>